<feature type="transmembrane region" description="Helical" evidence="1">
    <location>
        <begin position="223"/>
        <end position="241"/>
    </location>
</feature>
<accession>A0A174BGB8</accession>
<dbReference type="RefSeq" id="WP_055162482.1">
    <property type="nucleotide sequence ID" value="NZ_CABIWZ010000018.1"/>
</dbReference>
<sequence>MMWRDLFNLKGGAASIQEINQRILADATVSGTNLIVLVMAIMIACVGLNMNSVAVIIGAMLISPLMGGIVAIGYGMATYDVHFIRQSMIKLAFQVGFAILTASLYFAISPLAYSTDELLARASPTIWDVIVALCGGIAGAVGNTRQEKSNVIPGVAIATALMPPLCTAGYGLASGHYPFFLGAMYLFFINAFFIALAAFLVFKVLGVPSHGDVAASQFQRQRIILAALGILITAPSIYLAYQMVEENLRDMQVKSFISEDMDFQTTSVVSYTVKGHVLTVDLVGTLLTEKEIDALQDELHARNRLQDLELVVIQGQRELDREQVQNLINARLEKQSTSEKEVSYKNLSAQYYPAYKRASADQQTIELLTQQAPLLFPEVLSIQGGTLTSVTPQKDQPKTENKVDHKRFMVEVIVKEPLRPEEADRLQKWIAAQVDMPVLMTVQTADHPSDFYGDGIAWP</sequence>
<reference evidence="2 3" key="1">
    <citation type="submission" date="2015-09" db="EMBL/GenBank/DDBJ databases">
        <authorList>
            <consortium name="Pathogen Informatics"/>
        </authorList>
    </citation>
    <scope>NUCLEOTIDE SEQUENCE [LARGE SCALE GENOMIC DNA]</scope>
    <source>
        <strain evidence="2 3">2789STDY5608828</strain>
    </source>
</reference>
<feature type="transmembrane region" description="Helical" evidence="1">
    <location>
        <begin position="56"/>
        <end position="79"/>
    </location>
</feature>
<evidence type="ECO:0000313" key="2">
    <source>
        <dbReference type="EMBL" id="CUN99704.1"/>
    </source>
</evidence>
<dbReference type="Proteomes" id="UP000095546">
    <property type="component" value="Unassembled WGS sequence"/>
</dbReference>
<gene>
    <name evidence="2" type="ORF">ERS852385_01886</name>
</gene>
<keyword evidence="1" id="KW-1133">Transmembrane helix</keyword>
<proteinExistence type="predicted"/>
<feature type="transmembrane region" description="Helical" evidence="1">
    <location>
        <begin position="125"/>
        <end position="144"/>
    </location>
</feature>
<dbReference type="eggNOG" id="COG1808">
    <property type="taxonomic scope" value="Bacteria"/>
</dbReference>
<keyword evidence="3" id="KW-1185">Reference proteome</keyword>
<keyword evidence="1" id="KW-0812">Transmembrane</keyword>
<dbReference type="OrthoDB" id="9790659at2"/>
<dbReference type="EMBL" id="CYYU01000018">
    <property type="protein sequence ID" value="CUN99704.1"/>
    <property type="molecule type" value="Genomic_DNA"/>
</dbReference>
<dbReference type="InterPro" id="IPR005240">
    <property type="entry name" value="DUF389"/>
</dbReference>
<evidence type="ECO:0000256" key="1">
    <source>
        <dbReference type="SAM" id="Phobius"/>
    </source>
</evidence>
<protein>
    <submittedName>
        <fullName evidence="2">Uncharacterized hydrophobic domain</fullName>
    </submittedName>
</protein>
<name>A0A174BGB8_9FIRM</name>
<organism evidence="2 3">
    <name type="scientific">Mitsuokella jalaludinii</name>
    <dbReference type="NCBI Taxonomy" id="187979"/>
    <lineage>
        <taxon>Bacteria</taxon>
        <taxon>Bacillati</taxon>
        <taxon>Bacillota</taxon>
        <taxon>Negativicutes</taxon>
        <taxon>Selenomonadales</taxon>
        <taxon>Selenomonadaceae</taxon>
        <taxon>Mitsuokella</taxon>
    </lineage>
</organism>
<feature type="transmembrane region" description="Helical" evidence="1">
    <location>
        <begin position="31"/>
        <end position="50"/>
    </location>
</feature>
<feature type="transmembrane region" description="Helical" evidence="1">
    <location>
        <begin position="151"/>
        <end position="173"/>
    </location>
</feature>
<feature type="transmembrane region" description="Helical" evidence="1">
    <location>
        <begin position="91"/>
        <end position="113"/>
    </location>
</feature>
<dbReference type="PANTHER" id="PTHR20992">
    <property type="entry name" value="AT15442P-RELATED"/>
    <property type="match status" value="1"/>
</dbReference>
<keyword evidence="1" id="KW-0472">Membrane</keyword>
<feature type="transmembrane region" description="Helical" evidence="1">
    <location>
        <begin position="179"/>
        <end position="202"/>
    </location>
</feature>
<dbReference type="AlphaFoldDB" id="A0A174BGB8"/>
<dbReference type="Pfam" id="PF04087">
    <property type="entry name" value="DUF389"/>
    <property type="match status" value="1"/>
</dbReference>
<dbReference type="PANTHER" id="PTHR20992:SF9">
    <property type="entry name" value="AT15442P-RELATED"/>
    <property type="match status" value="1"/>
</dbReference>
<evidence type="ECO:0000313" key="3">
    <source>
        <dbReference type="Proteomes" id="UP000095546"/>
    </source>
</evidence>